<dbReference type="Proteomes" id="UP000677016">
    <property type="component" value="Unassembled WGS sequence"/>
</dbReference>
<accession>A0A941DBD1</accession>
<evidence type="ECO:0000313" key="1">
    <source>
        <dbReference type="EMBL" id="MBR7743882.1"/>
    </source>
</evidence>
<dbReference type="AlphaFoldDB" id="A0A941DBD1"/>
<protein>
    <submittedName>
        <fullName evidence="1">DUF2505 domain-containing protein</fullName>
    </submittedName>
</protein>
<dbReference type="EMBL" id="JAGSNF010000015">
    <property type="protein sequence ID" value="MBR7743882.1"/>
    <property type="molecule type" value="Genomic_DNA"/>
</dbReference>
<dbReference type="SUPFAM" id="SSF55961">
    <property type="entry name" value="Bet v1-like"/>
    <property type="match status" value="1"/>
</dbReference>
<dbReference type="Gene3D" id="3.30.530.20">
    <property type="match status" value="1"/>
</dbReference>
<gene>
    <name evidence="1" type="ORF">KC207_11330</name>
</gene>
<reference evidence="1" key="1">
    <citation type="submission" date="2021-04" db="EMBL/GenBank/DDBJ databases">
        <title>Phycicoccus avicenniae sp. nov., a novel endophytic actinomycetes isolated from branch of Avicennia mariana.</title>
        <authorList>
            <person name="Tuo L."/>
        </authorList>
    </citation>
    <scope>NUCLEOTIDE SEQUENCE</scope>
    <source>
        <strain evidence="1">BSK3Z-2</strain>
    </source>
</reference>
<evidence type="ECO:0000313" key="2">
    <source>
        <dbReference type="Proteomes" id="UP000677016"/>
    </source>
</evidence>
<dbReference type="InterPro" id="IPR023393">
    <property type="entry name" value="START-like_dom_sf"/>
</dbReference>
<name>A0A941DBD1_9MICO</name>
<dbReference type="Pfam" id="PF10698">
    <property type="entry name" value="DUF2505"/>
    <property type="match status" value="1"/>
</dbReference>
<proteinExistence type="predicted"/>
<keyword evidence="2" id="KW-1185">Reference proteome</keyword>
<organism evidence="1 2">
    <name type="scientific">Phycicoccus avicenniae</name>
    <dbReference type="NCBI Taxonomy" id="2828860"/>
    <lineage>
        <taxon>Bacteria</taxon>
        <taxon>Bacillati</taxon>
        <taxon>Actinomycetota</taxon>
        <taxon>Actinomycetes</taxon>
        <taxon>Micrococcales</taxon>
        <taxon>Intrasporangiaceae</taxon>
        <taxon>Phycicoccus</taxon>
    </lineage>
</organism>
<dbReference type="InterPro" id="IPR019639">
    <property type="entry name" value="DUF2505"/>
</dbReference>
<dbReference type="RefSeq" id="WP_211603132.1">
    <property type="nucleotide sequence ID" value="NZ_JAGSNF010000015.1"/>
</dbReference>
<comment type="caution">
    <text evidence="1">The sequence shown here is derived from an EMBL/GenBank/DDBJ whole genome shotgun (WGS) entry which is preliminary data.</text>
</comment>
<sequence>MRLTRRETLAAAPAEVYATLTDPQFQKAKCAATHATSHEVDVVETGVGHRVRATRVLPSDDLPDVARSFVGDSLTVVETYDWGAAAADGSREAVVDLHVKGAPLTLKGTLRLTAEGGGTTETLDAELKANVPFVGGKIEQAASGPIGEAVDVELRMLRERLG</sequence>